<dbReference type="InterPro" id="IPR029063">
    <property type="entry name" value="SAM-dependent_MTases_sf"/>
</dbReference>
<keyword evidence="3 6" id="KW-0489">Methyltransferase</keyword>
<evidence type="ECO:0000256" key="2">
    <source>
        <dbReference type="ARBA" id="ARBA00022490"/>
    </source>
</evidence>
<dbReference type="GO" id="GO:0032259">
    <property type="term" value="P:methylation"/>
    <property type="evidence" value="ECO:0007669"/>
    <property type="project" value="UniProtKB-KW"/>
</dbReference>
<evidence type="ECO:0000256" key="1">
    <source>
        <dbReference type="ARBA" id="ARBA00009741"/>
    </source>
</evidence>
<gene>
    <name evidence="6" type="ORF">MNBD_ALPHA12-381</name>
</gene>
<keyword evidence="6" id="KW-0689">Ribosomal protein</keyword>
<name>A0A3B0TXE7_9ZZZZ</name>
<evidence type="ECO:0000256" key="4">
    <source>
        <dbReference type="ARBA" id="ARBA00022679"/>
    </source>
</evidence>
<dbReference type="PANTHER" id="PTHR43648:SF1">
    <property type="entry name" value="ELECTRON TRANSFER FLAVOPROTEIN BETA SUBUNIT LYSINE METHYLTRANSFERASE"/>
    <property type="match status" value="1"/>
</dbReference>
<keyword evidence="2" id="KW-0963">Cytoplasm</keyword>
<protein>
    <submittedName>
        <fullName evidence="6">Ribosomal protein L11 methyltransferase</fullName>
    </submittedName>
</protein>
<dbReference type="InterPro" id="IPR050078">
    <property type="entry name" value="Ribosomal_L11_MeTrfase_PrmA"/>
</dbReference>
<dbReference type="AlphaFoldDB" id="A0A3B0TXE7"/>
<comment type="similarity">
    <text evidence="1">Belongs to the methyltransferase superfamily. PrmA family.</text>
</comment>
<dbReference type="PANTHER" id="PTHR43648">
    <property type="entry name" value="ELECTRON TRANSFER FLAVOPROTEIN BETA SUBUNIT LYSINE METHYLTRANSFERASE"/>
    <property type="match status" value="1"/>
</dbReference>
<evidence type="ECO:0000313" key="6">
    <source>
        <dbReference type="EMBL" id="VAW20843.1"/>
    </source>
</evidence>
<evidence type="ECO:0000256" key="3">
    <source>
        <dbReference type="ARBA" id="ARBA00022603"/>
    </source>
</evidence>
<sequence>MQPGDDHKHVLFTINEPKQNSLPKASTMTRPMTRPMTRQQAFALVDAISAKPDLALSASAFEGDNGEWVFEATCDKSPDITEFAKTARLALGGEVGFSCEKIDPNIDWVSKSLAGLPAVNAGGFYIHASHNGEQIPAGAIAIHIEAAQAFGTGHHETTTSCLEAIFMALKTKSPKTMIDVGSGSGVLAIALAKRLNRPVIASDIDPVAVQATLENARLNNVASLITAIEAQGLEHNAIDANAPFDLIVANILAKPLTELAPTAGRLAAQGAAIILSGILTRQAASVIAAYTKQQMALKQRFILGQWTTLLMEKL</sequence>
<dbReference type="SUPFAM" id="SSF53335">
    <property type="entry name" value="S-adenosyl-L-methionine-dependent methyltransferases"/>
    <property type="match status" value="1"/>
</dbReference>
<keyword evidence="5" id="KW-0949">S-adenosyl-L-methionine</keyword>
<reference evidence="6" key="1">
    <citation type="submission" date="2018-06" db="EMBL/GenBank/DDBJ databases">
        <authorList>
            <person name="Zhirakovskaya E."/>
        </authorList>
    </citation>
    <scope>NUCLEOTIDE SEQUENCE</scope>
</reference>
<organism evidence="6">
    <name type="scientific">hydrothermal vent metagenome</name>
    <dbReference type="NCBI Taxonomy" id="652676"/>
    <lineage>
        <taxon>unclassified sequences</taxon>
        <taxon>metagenomes</taxon>
        <taxon>ecological metagenomes</taxon>
    </lineage>
</organism>
<dbReference type="GO" id="GO:0005840">
    <property type="term" value="C:ribosome"/>
    <property type="evidence" value="ECO:0007669"/>
    <property type="project" value="UniProtKB-KW"/>
</dbReference>
<keyword evidence="4 6" id="KW-0808">Transferase</keyword>
<dbReference type="HAMAP" id="MF_00735">
    <property type="entry name" value="Methyltr_PrmA"/>
    <property type="match status" value="1"/>
</dbReference>
<dbReference type="Pfam" id="PF06325">
    <property type="entry name" value="PrmA"/>
    <property type="match status" value="1"/>
</dbReference>
<dbReference type="EMBL" id="UOEO01000149">
    <property type="protein sequence ID" value="VAW20843.1"/>
    <property type="molecule type" value="Genomic_DNA"/>
</dbReference>
<accession>A0A3B0TXE7</accession>
<dbReference type="CDD" id="cd02440">
    <property type="entry name" value="AdoMet_MTases"/>
    <property type="match status" value="1"/>
</dbReference>
<dbReference type="InterPro" id="IPR004498">
    <property type="entry name" value="Ribosomal_PrmA_MeTrfase"/>
</dbReference>
<dbReference type="GO" id="GO:0008276">
    <property type="term" value="F:protein methyltransferase activity"/>
    <property type="evidence" value="ECO:0007669"/>
    <property type="project" value="InterPro"/>
</dbReference>
<dbReference type="NCBIfam" id="NF001784">
    <property type="entry name" value="PRK00517.2-1"/>
    <property type="match status" value="1"/>
</dbReference>
<dbReference type="Gene3D" id="3.40.50.150">
    <property type="entry name" value="Vaccinia Virus protein VP39"/>
    <property type="match status" value="1"/>
</dbReference>
<keyword evidence="6" id="KW-0687">Ribonucleoprotein</keyword>
<proteinExistence type="inferred from homology"/>
<evidence type="ECO:0000256" key="5">
    <source>
        <dbReference type="ARBA" id="ARBA00022691"/>
    </source>
</evidence>